<evidence type="ECO:0000256" key="6">
    <source>
        <dbReference type="ARBA" id="ARBA00022989"/>
    </source>
</evidence>
<keyword evidence="9" id="KW-0325">Glycoprotein</keyword>
<keyword evidence="7" id="KW-0472">Membrane</keyword>
<feature type="domain" description="Leucine-rich repeat-containing N-terminal plant-type" evidence="11">
    <location>
        <begin position="2661"/>
        <end position="2707"/>
    </location>
</feature>
<dbReference type="InterPro" id="IPR001611">
    <property type="entry name" value="Leu-rich_rpt"/>
</dbReference>
<keyword evidence="4" id="KW-0812">Transmembrane</keyword>
<gene>
    <name evidence="12" type="ORF">HID58_072096</name>
</gene>
<dbReference type="InterPro" id="IPR032675">
    <property type="entry name" value="LRR_dom_sf"/>
</dbReference>
<comment type="similarity">
    <text evidence="2">Belongs to the RLP family.</text>
</comment>
<dbReference type="InterPro" id="IPR003591">
    <property type="entry name" value="Leu-rich_rpt_typical-subtyp"/>
</dbReference>
<dbReference type="Pfam" id="PF08263">
    <property type="entry name" value="LRRNT_2"/>
    <property type="match status" value="4"/>
</dbReference>
<dbReference type="Pfam" id="PF00560">
    <property type="entry name" value="LRR_1"/>
    <property type="match status" value="13"/>
</dbReference>
<evidence type="ECO:0000256" key="9">
    <source>
        <dbReference type="ARBA" id="ARBA00023180"/>
    </source>
</evidence>
<evidence type="ECO:0000256" key="5">
    <source>
        <dbReference type="ARBA" id="ARBA00022737"/>
    </source>
</evidence>
<organism evidence="12 13">
    <name type="scientific">Brassica napus</name>
    <name type="common">Rape</name>
    <dbReference type="NCBI Taxonomy" id="3708"/>
    <lineage>
        <taxon>Eukaryota</taxon>
        <taxon>Viridiplantae</taxon>
        <taxon>Streptophyta</taxon>
        <taxon>Embryophyta</taxon>
        <taxon>Tracheophyta</taxon>
        <taxon>Spermatophyta</taxon>
        <taxon>Magnoliopsida</taxon>
        <taxon>eudicotyledons</taxon>
        <taxon>Gunneridae</taxon>
        <taxon>Pentapetalae</taxon>
        <taxon>rosids</taxon>
        <taxon>malvids</taxon>
        <taxon>Brassicales</taxon>
        <taxon>Brassicaceae</taxon>
        <taxon>Brassiceae</taxon>
        <taxon>Brassica</taxon>
    </lineage>
</organism>
<comment type="subcellular location">
    <subcellularLocation>
        <location evidence="1">Cell membrane</location>
        <topology evidence="1">Single-pass type I membrane protein</topology>
    </subcellularLocation>
</comment>
<evidence type="ECO:0000256" key="2">
    <source>
        <dbReference type="ARBA" id="ARBA00009592"/>
    </source>
</evidence>
<keyword evidence="10" id="KW-0732">Signal</keyword>
<dbReference type="PANTHER" id="PTHR48062:SF64">
    <property type="entry name" value="RECEPTOR-LIKE PROTEIN 13"/>
    <property type="match status" value="1"/>
</dbReference>
<dbReference type="EMBL" id="JAGKQM010000016">
    <property type="protein sequence ID" value="KAH0874734.1"/>
    <property type="molecule type" value="Genomic_DNA"/>
</dbReference>
<comment type="caution">
    <text evidence="12">The sequence shown here is derived from an EMBL/GenBank/DDBJ whole genome shotgun (WGS) entry which is preliminary data.</text>
</comment>
<protein>
    <recommendedName>
        <fullName evidence="11">Leucine-rich repeat-containing N-terminal plant-type domain-containing protein</fullName>
    </recommendedName>
</protein>
<dbReference type="SUPFAM" id="SSF52047">
    <property type="entry name" value="RNI-like"/>
    <property type="match status" value="3"/>
</dbReference>
<evidence type="ECO:0000259" key="11">
    <source>
        <dbReference type="Pfam" id="PF08263"/>
    </source>
</evidence>
<evidence type="ECO:0000256" key="1">
    <source>
        <dbReference type="ARBA" id="ARBA00004251"/>
    </source>
</evidence>
<evidence type="ECO:0000313" key="12">
    <source>
        <dbReference type="EMBL" id="KAH0874734.1"/>
    </source>
</evidence>
<dbReference type="Gene3D" id="3.80.10.10">
    <property type="entry name" value="Ribonuclease Inhibitor"/>
    <property type="match status" value="15"/>
</dbReference>
<evidence type="ECO:0000256" key="3">
    <source>
        <dbReference type="ARBA" id="ARBA00022614"/>
    </source>
</evidence>
<dbReference type="PROSITE" id="PS51450">
    <property type="entry name" value="LRR"/>
    <property type="match status" value="2"/>
</dbReference>
<accession>A0ABQ7Z3M2</accession>
<dbReference type="Pfam" id="PF13855">
    <property type="entry name" value="LRR_8"/>
    <property type="match status" value="6"/>
</dbReference>
<name>A0ABQ7Z3M2_BRANA</name>
<keyword evidence="3" id="KW-0433">Leucine-rich repeat</keyword>
<feature type="signal peptide" evidence="10">
    <location>
        <begin position="1"/>
        <end position="27"/>
    </location>
</feature>
<keyword evidence="6" id="KW-1133">Transmembrane helix</keyword>
<sequence length="3547" mass="395680">MDGKLFLGQYLILVILLLGQLHGYISCIEKERVALLDLKKYTIASKESNQFLTTWTNVTKIDCCQWEKVKCDRASGRVIRLSIGFSGLFDDVEGYKSLRRLRNLEIVDLFENAFDNSIFPFINAATSLRTLLLPSNNMDGLFPAKELKDLTNLEVLDLSEYRFNSSIPLGDFHALRNLKALDLHGICELKNLEELNLSQNKLVGQFPLCLLSFNGLRVLDLSSNQLNEKLPSAIRNLESLEYLSLSNNNFKGSFSLGLLANLSKLRVFRLDSKGNSLQVESGSFWKPKFQLNVIALPSCNLKKVPHFLLHQKDLRHVDLSDNNISGTFPSWLLVNNTKLENLHLQNNFIRSFQLPESDHNLHWLDFSVNKLTGLLPESIGWILPDLSFHGKLPRAFVEGCYSLVILKLSYNKLSGEIFQESVNFTGVNVLFLDNNHFTGRIGHGLRRLINLSLLDISNNNLTGVIPSWIGELPVSALLLSNNSLEGEIPISLVSISSLIRLLDLSANSLSGAIPPHVNSGTSVVLLLQDNNLSGVIPNTLLLNVSLLDLRNNRFYGNIPEFISNERTSFLLLRGNNLTGQIPSQLCSLTSIHFLDLANNRLSGSIPSCLSNISSDLRKVYATIYDFGIESLGLSQLSYLDRDSISTRDVGTYFKSLLILDQFTTYEYDVRTQTKIGFATKGRFDAYMGGNLGYLIGMDLSDNELSGEIPVELGGPKELQGRIPPQLAELSSLAVFNVSYNNLLGAIPLGRQFNTFETRSYLGNPRLCGKPTNISCKSNNFQEADDGLEEDESTIDMKSFYYILVAAYVTILIGIFASFSFDSPWSRFWFYSVDAFIYKARSWLWCYTRCSGLGDNTLCHAIARDGDVVMQTILESPIIPDLRLKSIILDSSSFACVIKFIMEGKMSLGKYLTWVILLLGQLHGYQSCVQKESIALLELKRYIISITEEGESNSVFPTWTNDTNSNCCHWEGLECNRTSKRVTDIAFGTLHLKESSLLNLSLLHPFEEIRKNEFNDDAFNQFSGLFDDVEGHNSLSRLRNLEILDFSSNKFNNSIFPFLSAATSLTTLFLRGNNLDGPSPLNELKELTNLKLLDLSDNRFNGSIPVQELSTLSKLEALDVSDNELSGSMELQGKLAQIFLIKHKICGICKLKNLQELDLSRNKLSGQFPLCLTNLTGLRVLDLSSNQMTGKVPSALGSLESLEYLSLFDNNFEGFFSVVSFANFSELRVLKLGSLSNSLQVESASSWKPKFQLNVIVLRSCNLEKVPYFLLHQKGLRQVDLSHNKIPGDFPSWLMENNTELKVLTLQNNNFTSFQLPQSAHDILMLDMSVNGFSHLFPGNIGLVLPHLASLNISNNRFQGDLPSSLGFMKSIQFLDISHNSFHGKLQRSFVEGCYSLRILKLSHNKLSGEILPSSTNFTHIWELSMDNNLFTGKIGQGLRKLEYLLLLDISNNNLTGVIPSWIGELSSLNAILLSNNLLEGEVHVSLFNISNLLLLDLSANILSGGIPPHVSSANPVALFLQDNNLSGSIPATLLVNVTILDLRNNRLSGNIPEFVNTQNISILLLRGNNLTGHIPHQLCGLRNIHLLDLADNKLNGSIPSCLSHTSFGLGKEDMSYDYDFKWGYMGKNDGRHFKSLLVLDPINWYFMHDTQTKIEFATKHRYDAYMGGILKYMFGLDLSENELAGEIPVELGDLLELYALNFSHNYLSGVIPKSFSGLKNVESLDLSFNRLEGRIPAELTELSRLAVFKVTYNNLSGAIPQGKQFNTFDIQSYLGNPLLCGKPTNKSCETNNIQEPDNEVEADESTIDMVSFYWSIVAAYVTVLLGILAFLSIDSPWSRAWFYIVDVFIRKPHGYKSCILKERNALLDLKKFLISTTEEGQSEPVLPTWTNDTTSDCCQWERVKCNSTSGRVLELSIRGLNLKKSSLLNFSLLHPFEEVQSVDLSESKFGGFFDGPEGYKSLSRLRNLEILDLSSNKFNISVFPFLNAATSLTTLLLQGNNMSSPFPAKELSALVKLKFLDLSGNGFSGSMELQGKSVHSFKFSIKVLDLSQNYLVGDFPLCLTGLTGLRVLDLSSNQMSGKIPSSLANLESLEYFSLFDNNFEGFFSLDSLANLSMLKVFGVNSRSNSFQVVSDDSWKPKFQLNAIALRSCNLEKVPDFLLHQKDLRHVDLSNNNISGQFPSWLLANNTKLDNIGWILPHLLSLNISKNGFQGSMPSSLGNMKSINNLDISHNSFGGKLPRSFVEGCYSLSILKLSHNKLSGEAFPESTNFTRVSQLSMDNNQFTGTIGQGLRRLRSLYMLDVSHNNLTGGIPSWIGQNQFLGALQLSNNMLEGEIPPSLFNIFSLRLLDLSGNDTFLANVVVLDLRNNRLSGNIPEFINTQTTNILLRGNNLTGRIPRQLCGLSNIHLLDLANNRLSGSIPSCLSNTSLGLGKEDAPYSYSLGVAVVAPGDSTSTDSFSYLSLKIGGILNYLYGLDLSENELTGEIPSGLGDLLKLRALNLSHNYLSGVVPATFSGIRNLESLDLSFNRLHGWIPPQLTALSSLAVFNVSYNNLSGVIPQGKQFNTFDTQSYLGNLLLCGQPTNTSCKNVTSPESDNEVKDDDSLIDMVSFYWSSAATYVTILIGLFASLSFDSPWSRFWFYIVEVFINKLHGYKSCIDKERKALLELKKYIISITEEEYSDYVLPTWIYDTESDCCCWEGVKCNRTSKRVTEIAFGALYLRESSRLNLSLLHPFEDVRNLNLSNYPWPISGTYYQLPISGTYYQFNGLFDDVEGFKSLGRLRNLEILDLSCNSFNNSIFPFLKFATSLRTLFMRDNNFNVPLPAEELRDLTNLEILVLKLSVLRMLKSLYLGGYKSLGRLRNLEILDLSYNEFNSSIFPFLSAATSLKTLFLGFNRMDGPFPAEELKDLINLQLLDLSQTNLNGSIPIQGSSKLLKLEALDLSDNEFSGSLESQGKTNHILSYSIKTGGICQMKNMQDFDLSGNKLVGQFPLCLTRLTRLQVLDLSYNQLTGNVPSALGKLESLKYLSLVENNFEGSFSIGSLANLSELMVLKLGSKSLSFQVESESYWKPKIQMSVIILSSCNLVKVPHFLLYQKDLIVIDLSGNKISGIFPPWLLANNKKLEALLLQNNLFTSFQLPKSAHGLLYLDVYLPSSIGNMKSIVYLDISNNRFHGVLPRSFLMGCYSLEILRLSHNKLSGEVFSESVNLTRIVELSMDNNQFTVKNGQGFRSFESLELLDISSNGLTVAGSLCKQFIWGYSSARQDNHLSGEIPGTLQNVSVLDLRNNRLSGNIPEFTNTQNISVLLLRGNNLTGHIPRQLCDLSNIHLLDLANNSLSGSIPSCFRNTSFGLQEDYSFISITNHYLISPQIKIEFTIKHRYDAYWGGNLNLLFGMDLSENELSGDIPAELGVLLELQGLNLSHNKLSGAIPETFSGLKNVESLDLSFNMLHGHIPPQLTDLSSLAVFNVSFNNLSGVIPQGRQFNTFDSQSFLGNPLLCGKQINRSCHNSNFQVPDNEVKVDESQIDMVSFYWSSAAAYVTINFV</sequence>
<evidence type="ECO:0000256" key="10">
    <source>
        <dbReference type="SAM" id="SignalP"/>
    </source>
</evidence>
<feature type="chain" id="PRO_5045318663" description="Leucine-rich repeat-containing N-terminal plant-type domain-containing protein" evidence="10">
    <location>
        <begin position="28"/>
        <end position="3547"/>
    </location>
</feature>
<dbReference type="SUPFAM" id="SSF52058">
    <property type="entry name" value="L domain-like"/>
    <property type="match status" value="6"/>
</dbReference>
<feature type="domain" description="Leucine-rich repeat-containing N-terminal plant-type" evidence="11">
    <location>
        <begin position="30"/>
        <end position="72"/>
    </location>
</feature>
<keyword evidence="5" id="KW-0677">Repeat</keyword>
<dbReference type="InterPro" id="IPR013210">
    <property type="entry name" value="LRR_N_plant-typ"/>
</dbReference>
<evidence type="ECO:0000256" key="7">
    <source>
        <dbReference type="ARBA" id="ARBA00023136"/>
    </source>
</evidence>
<evidence type="ECO:0000313" key="13">
    <source>
        <dbReference type="Proteomes" id="UP000824890"/>
    </source>
</evidence>
<dbReference type="SMART" id="SM00369">
    <property type="entry name" value="LRR_TYP"/>
    <property type="match status" value="31"/>
</dbReference>
<evidence type="ECO:0000256" key="4">
    <source>
        <dbReference type="ARBA" id="ARBA00022692"/>
    </source>
</evidence>
<proteinExistence type="inferred from homology"/>
<reference evidence="12 13" key="1">
    <citation type="submission" date="2021-05" db="EMBL/GenBank/DDBJ databases">
        <title>Genome Assembly of Synthetic Allotetraploid Brassica napus Reveals Homoeologous Exchanges between Subgenomes.</title>
        <authorList>
            <person name="Davis J.T."/>
        </authorList>
    </citation>
    <scope>NUCLEOTIDE SEQUENCE [LARGE SCALE GENOMIC DNA]</scope>
    <source>
        <strain evidence="13">cv. Da-Ae</strain>
        <tissue evidence="12">Seedling</tissue>
    </source>
</reference>
<keyword evidence="13" id="KW-1185">Reference proteome</keyword>
<dbReference type="InterPro" id="IPR051502">
    <property type="entry name" value="RLP_Defense_Trigger"/>
</dbReference>
<keyword evidence="8" id="KW-0675">Receptor</keyword>
<dbReference type="SMART" id="SM00365">
    <property type="entry name" value="LRR_SD22"/>
    <property type="match status" value="23"/>
</dbReference>
<feature type="domain" description="Leucine-rich repeat-containing N-terminal plant-type" evidence="11">
    <location>
        <begin position="1861"/>
        <end position="1906"/>
    </location>
</feature>
<dbReference type="PANTHER" id="PTHR48062">
    <property type="entry name" value="RECEPTOR-LIKE PROTEIN 14"/>
    <property type="match status" value="1"/>
</dbReference>
<dbReference type="Proteomes" id="UP000824890">
    <property type="component" value="Unassembled WGS sequence"/>
</dbReference>
<evidence type="ECO:0000256" key="8">
    <source>
        <dbReference type="ARBA" id="ARBA00023170"/>
    </source>
</evidence>
<feature type="domain" description="Leucine-rich repeat-containing N-terminal plant-type" evidence="11">
    <location>
        <begin position="931"/>
        <end position="975"/>
    </location>
</feature>